<proteinExistence type="predicted"/>
<keyword evidence="3" id="KW-1185">Reference proteome</keyword>
<organism evidence="2 3">
    <name type="scientific">Plakobranchus ocellatus</name>
    <dbReference type="NCBI Taxonomy" id="259542"/>
    <lineage>
        <taxon>Eukaryota</taxon>
        <taxon>Metazoa</taxon>
        <taxon>Spiralia</taxon>
        <taxon>Lophotrochozoa</taxon>
        <taxon>Mollusca</taxon>
        <taxon>Gastropoda</taxon>
        <taxon>Heterobranchia</taxon>
        <taxon>Euthyneura</taxon>
        <taxon>Panpulmonata</taxon>
        <taxon>Sacoglossa</taxon>
        <taxon>Placobranchoidea</taxon>
        <taxon>Plakobranchidae</taxon>
        <taxon>Plakobranchus</taxon>
    </lineage>
</organism>
<dbReference type="EMBL" id="BLXT01007506">
    <property type="protein sequence ID" value="GFO39724.1"/>
    <property type="molecule type" value="Genomic_DNA"/>
</dbReference>
<evidence type="ECO:0000313" key="2">
    <source>
        <dbReference type="EMBL" id="GFO39724.1"/>
    </source>
</evidence>
<dbReference type="AlphaFoldDB" id="A0AAV4D6C6"/>
<comment type="caution">
    <text evidence="2">The sequence shown here is derived from an EMBL/GenBank/DDBJ whole genome shotgun (WGS) entry which is preliminary data.</text>
</comment>
<accession>A0AAV4D6C6</accession>
<dbReference type="Proteomes" id="UP000735302">
    <property type="component" value="Unassembled WGS sequence"/>
</dbReference>
<feature type="region of interest" description="Disordered" evidence="1">
    <location>
        <begin position="109"/>
        <end position="159"/>
    </location>
</feature>
<protein>
    <submittedName>
        <fullName evidence="2">Uncharacterized protein</fullName>
    </submittedName>
</protein>
<gene>
    <name evidence="2" type="ORF">PoB_006622900</name>
</gene>
<evidence type="ECO:0000256" key="1">
    <source>
        <dbReference type="SAM" id="MobiDB-lite"/>
    </source>
</evidence>
<reference evidence="2 3" key="1">
    <citation type="journal article" date="2021" name="Elife">
        <title>Chloroplast acquisition without the gene transfer in kleptoplastic sea slugs, Plakobranchus ocellatus.</title>
        <authorList>
            <person name="Maeda T."/>
            <person name="Takahashi S."/>
            <person name="Yoshida T."/>
            <person name="Shimamura S."/>
            <person name="Takaki Y."/>
            <person name="Nagai Y."/>
            <person name="Toyoda A."/>
            <person name="Suzuki Y."/>
            <person name="Arimoto A."/>
            <person name="Ishii H."/>
            <person name="Satoh N."/>
            <person name="Nishiyama T."/>
            <person name="Hasebe M."/>
            <person name="Maruyama T."/>
            <person name="Minagawa J."/>
            <person name="Obokata J."/>
            <person name="Shigenobu S."/>
        </authorList>
    </citation>
    <scope>NUCLEOTIDE SEQUENCE [LARGE SCALE GENOMIC DNA]</scope>
</reference>
<name>A0AAV4D6C6_9GAST</name>
<evidence type="ECO:0000313" key="3">
    <source>
        <dbReference type="Proteomes" id="UP000735302"/>
    </source>
</evidence>
<sequence length="159" mass="17705">MRKLSERIKGLCPAKERPGLEHSGHLDHDLKMGVKNLLTGLLLDSEIKGTMYLSAMGRFQCAPPPLSSNESLKLGISLRETGYMRKTYSWNPLYSCPIMFSYAYSPSTKRRSQVSSPSSSQDVERGSNSNPIQKGTRRSRDGFTSHYAINASPSLYSPQ</sequence>